<accession>A0A8S5KZW4</accession>
<dbReference type="GeneID" id="80399094"/>
<evidence type="ECO:0000256" key="7">
    <source>
        <dbReference type="ARBA" id="ARBA00035110"/>
    </source>
</evidence>
<dbReference type="RefSeq" id="YP_010769931.1">
    <property type="nucleotide sequence ID" value="NC_074113.1"/>
</dbReference>
<keyword evidence="2" id="KW-0945">Host-virus interaction</keyword>
<proteinExistence type="inferred from homology"/>
<comment type="subcellular location">
    <subcellularLocation>
        <location evidence="1">Virion</location>
    </subcellularLocation>
</comment>
<dbReference type="Proteomes" id="UP000682681">
    <property type="component" value="Segment"/>
</dbReference>
<keyword evidence="5" id="KW-1175">Viral attachment to host cell pilus</keyword>
<dbReference type="EMBL" id="BK013610">
    <property type="protein sequence ID" value="DAD50727.1"/>
    <property type="molecule type" value="Genomic_RNA"/>
</dbReference>
<evidence type="ECO:0000313" key="8">
    <source>
        <dbReference type="EMBL" id="DAD50727.1"/>
    </source>
</evidence>
<protein>
    <submittedName>
        <fullName evidence="8">Maturation protein</fullName>
    </submittedName>
</protein>
<feature type="non-terminal residue" evidence="8">
    <location>
        <position position="1"/>
    </location>
</feature>
<reference evidence="8" key="1">
    <citation type="submission" date="2020-09" db="EMBL/GenBank/DDBJ databases">
        <title>Leviviricetes taxonomy.</title>
        <authorList>
            <person name="Stockdale S.R."/>
            <person name="Callanan J."/>
            <person name="Adriaenssens E.M."/>
            <person name="Kuhn J.H."/>
            <person name="Rumnieks J."/>
            <person name="Shkoporov A."/>
            <person name="Draper L.A."/>
            <person name="Ross P."/>
            <person name="Hill C."/>
        </authorList>
    </citation>
    <scope>NUCLEOTIDE SEQUENCE</scope>
</reference>
<keyword evidence="9" id="KW-1185">Reference proteome</keyword>
<sequence length="407" mass="45982">RASVLIRKHLVTNRNMLVDARVRITTDRGDALVGPYFKDQVSGGNRKKPLVAGADEDPHYYSRQLTAFLNVLTVADYDVGVPPNQNWQRNTSSVDSGLGVGSPYYGWTSAHDTELYRRLKEEVMSNDFNVLITMGEFHKTCEMIAYSARRLAYGGMALRRLDFRTLRRTFGMPNKTLKYRGPPTDLVGVKGVPKDLSQIWLEYSYGWRPLIKDIYDGAQKLSDYVNRPQLKRYVARLRVKGYANLPNRVYGGPGVYSRGQLIAFVESSSSEPYLPGVMNPAAAAWDLLPYSFVVDWFLPVSTYLNTMGLHAVPGLKWLVKSRKDVADLRGCYPTSTRIRPISGFDVYRFKQLIVTRTVGTTWNIPLPKMAKLQDVASVRRAISAVALLISAFGRNRGRIPYLLTHEE</sequence>
<evidence type="ECO:0000256" key="1">
    <source>
        <dbReference type="ARBA" id="ARBA00004328"/>
    </source>
</evidence>
<evidence type="ECO:0000256" key="3">
    <source>
        <dbReference type="ARBA" id="ARBA00022804"/>
    </source>
</evidence>
<dbReference type="InterPro" id="IPR005563">
    <property type="entry name" value="A_protein"/>
</dbReference>
<keyword evidence="6" id="KW-1160">Virus entry into host cell</keyword>
<comment type="similarity">
    <text evidence="7">Belongs to the Leviviricetes maturation protein family.</text>
</comment>
<evidence type="ECO:0000256" key="2">
    <source>
        <dbReference type="ARBA" id="ARBA00022581"/>
    </source>
</evidence>
<gene>
    <name evidence="8" type="primary">SRR6960803_5_1</name>
</gene>
<organism evidence="8 9">
    <name type="scientific">ssRNA phage SRR6960803_5</name>
    <dbReference type="NCBI Taxonomy" id="2786621"/>
    <lineage>
        <taxon>Viruses</taxon>
        <taxon>Riboviria</taxon>
        <taxon>Orthornavirae</taxon>
        <taxon>Lenarviricota</taxon>
        <taxon>Leviviricetes</taxon>
        <taxon>Norzivirales</taxon>
        <taxon>Fiersviridae</taxon>
        <taxon>Teciucevirus</taxon>
        <taxon>Teciucevirus pelohabitans</taxon>
    </lineage>
</organism>
<dbReference type="GO" id="GO:0039666">
    <property type="term" value="P:virion attachment to host cell pilus"/>
    <property type="evidence" value="ECO:0007669"/>
    <property type="project" value="UniProtKB-KW"/>
</dbReference>
<dbReference type="Pfam" id="PF03863">
    <property type="entry name" value="Phage_mat-A"/>
    <property type="match status" value="2"/>
</dbReference>
<evidence type="ECO:0000256" key="6">
    <source>
        <dbReference type="ARBA" id="ARBA00023296"/>
    </source>
</evidence>
<evidence type="ECO:0000256" key="5">
    <source>
        <dbReference type="ARBA" id="ARBA00023104"/>
    </source>
</evidence>
<evidence type="ECO:0000256" key="4">
    <source>
        <dbReference type="ARBA" id="ARBA00022844"/>
    </source>
</evidence>
<name>A0A8S5KZW4_9VIRU</name>
<dbReference type="KEGG" id="vg:80399094"/>
<evidence type="ECO:0000313" key="9">
    <source>
        <dbReference type="Proteomes" id="UP000682681"/>
    </source>
</evidence>
<dbReference type="GO" id="GO:0044423">
    <property type="term" value="C:virion component"/>
    <property type="evidence" value="ECO:0007669"/>
    <property type="project" value="UniProtKB-KW"/>
</dbReference>
<keyword evidence="4" id="KW-0946">Virion</keyword>
<keyword evidence="3" id="KW-1161">Viral attachment to host cell</keyword>